<protein>
    <submittedName>
        <fullName evidence="1">NahS</fullName>
    </submittedName>
</protein>
<organism evidence="1">
    <name type="scientific">Cytobacillus firmus</name>
    <name type="common">Bacillus firmus</name>
    <dbReference type="NCBI Taxonomy" id="1399"/>
    <lineage>
        <taxon>Bacteria</taxon>
        <taxon>Bacillati</taxon>
        <taxon>Bacillota</taxon>
        <taxon>Bacilli</taxon>
        <taxon>Bacillales</taxon>
        <taxon>Bacillaceae</taxon>
        <taxon>Cytobacillus</taxon>
    </lineage>
</organism>
<dbReference type="SMR" id="O07499"/>
<evidence type="ECO:0000313" key="1">
    <source>
        <dbReference type="EMBL" id="AAC45433.1"/>
    </source>
</evidence>
<dbReference type="EMBL" id="U61539">
    <property type="protein sequence ID" value="AAC45433.1"/>
    <property type="molecule type" value="Genomic_DNA"/>
</dbReference>
<reference evidence="1" key="1">
    <citation type="journal article" date="1991" name="J. Biol. Chem.">
        <title>Molecular cloning and sequencing of a gene from alkaliphilic Bacillus firmus OF4 that functionally complements an Escherichia coli strain carrying a deletion in the nhaA Na+/H+ antiporter gene.</title>
        <authorList>
            <person name="Ivey D.M."/>
            <person name="Guffanti A.A."/>
            <person name="Bossewitch J.S."/>
            <person name="Padan E."/>
            <person name="Krulwich T.A."/>
        </authorList>
    </citation>
    <scope>NUCLEOTIDE SEQUENCE</scope>
    <source>
        <strain evidence="1">OF4</strain>
    </source>
</reference>
<reference evidence="1" key="2">
    <citation type="journal article" date="1997" name="J. Bacteriol.">
        <title>Role of the nhaC-encoded Na+/H+ antiporter of alkaliphilic Bacillus firmus OF4.</title>
        <authorList>
            <person name="Ito M."/>
            <person name="Guffanti A.A."/>
            <person name="Zemsky J."/>
            <person name="Ivey D.M."/>
            <person name="Krulwich T.A."/>
        </authorList>
    </citation>
    <scope>NUCLEOTIDE SEQUENCE</scope>
    <source>
        <strain evidence="1">OF4</strain>
    </source>
</reference>
<accession>O07499</accession>
<sequence length="68" mass="8100">MTMFSRLISIVSLILSFYFAYKYRYRVINAVLGRRWLRKVIIGFAMQIPMIRDRMLGSVLQSNRPQNV</sequence>
<proteinExistence type="predicted"/>
<gene>
    <name evidence="1" type="primary">nahS</name>
</gene>
<name>O07499_CYTFI</name>
<dbReference type="AlphaFoldDB" id="O07499"/>